<dbReference type="InterPro" id="IPR050271">
    <property type="entry name" value="UDP-glycosyltransferase"/>
</dbReference>
<dbReference type="PANTHER" id="PTHR48043">
    <property type="entry name" value="EG:EG0003.4 PROTEIN-RELATED"/>
    <property type="match status" value="1"/>
</dbReference>
<feature type="signal peptide" evidence="11">
    <location>
        <begin position="1"/>
        <end position="20"/>
    </location>
</feature>
<dbReference type="InterPro" id="IPR002213">
    <property type="entry name" value="UDP_glucos_trans"/>
</dbReference>
<dbReference type="AlphaFoldDB" id="A0A0N5CHU2"/>
<name>A0A0N5CHU2_STREA</name>
<evidence type="ECO:0000256" key="3">
    <source>
        <dbReference type="ARBA" id="ARBA00022676"/>
    </source>
</evidence>
<evidence type="ECO:0000313" key="12">
    <source>
        <dbReference type="Proteomes" id="UP000046392"/>
    </source>
</evidence>
<evidence type="ECO:0000256" key="5">
    <source>
        <dbReference type="ARBA" id="ARBA00022692"/>
    </source>
</evidence>
<dbReference type="PANTHER" id="PTHR48043:SF23">
    <property type="entry name" value="UDP-GLUCURONOSYLTRANSFERASE"/>
    <property type="match status" value="1"/>
</dbReference>
<dbReference type="Pfam" id="PF00201">
    <property type="entry name" value="UDPGT"/>
    <property type="match status" value="1"/>
</dbReference>
<keyword evidence="8 11" id="KW-0472">Membrane</keyword>
<keyword evidence="4 10" id="KW-0808">Transferase</keyword>
<proteinExistence type="inferred from homology"/>
<reference evidence="13" key="1">
    <citation type="submission" date="2017-02" db="UniProtKB">
        <authorList>
            <consortium name="WormBaseParasite"/>
        </authorList>
    </citation>
    <scope>IDENTIFICATION</scope>
</reference>
<comment type="similarity">
    <text evidence="2 10">Belongs to the UDP-glycosyltransferase family.</text>
</comment>
<accession>A0A0N5CHU2</accession>
<protein>
    <recommendedName>
        <fullName evidence="11">UDP-glucuronosyltransferase</fullName>
        <ecNumber evidence="11">2.4.1.17</ecNumber>
    </recommendedName>
</protein>
<evidence type="ECO:0000313" key="13">
    <source>
        <dbReference type="WBParaSite" id="SPAL_0001740400.1"/>
    </source>
</evidence>
<keyword evidence="6 11" id="KW-0732">Signal</keyword>
<dbReference type="GO" id="GO:0016020">
    <property type="term" value="C:membrane"/>
    <property type="evidence" value="ECO:0007669"/>
    <property type="project" value="UniProtKB-SubCell"/>
</dbReference>
<evidence type="ECO:0000256" key="10">
    <source>
        <dbReference type="RuleBase" id="RU003718"/>
    </source>
</evidence>
<keyword evidence="12" id="KW-1185">Reference proteome</keyword>
<comment type="subcellular location">
    <subcellularLocation>
        <location evidence="1 11">Membrane</location>
        <topology evidence="1 11">Single-pass membrane protein</topology>
    </subcellularLocation>
</comment>
<dbReference type="WBParaSite" id="SPAL_0001740400.1">
    <property type="protein sequence ID" value="SPAL_0001740400.1"/>
    <property type="gene ID" value="SPAL_0001740400"/>
</dbReference>
<organism evidence="12 13">
    <name type="scientific">Strongyloides papillosus</name>
    <name type="common">Intestinal threadworm</name>
    <dbReference type="NCBI Taxonomy" id="174720"/>
    <lineage>
        <taxon>Eukaryota</taxon>
        <taxon>Metazoa</taxon>
        <taxon>Ecdysozoa</taxon>
        <taxon>Nematoda</taxon>
        <taxon>Chromadorea</taxon>
        <taxon>Rhabditida</taxon>
        <taxon>Tylenchina</taxon>
        <taxon>Panagrolaimomorpha</taxon>
        <taxon>Strongyloidoidea</taxon>
        <taxon>Strongyloididae</taxon>
        <taxon>Strongyloides</taxon>
    </lineage>
</organism>
<evidence type="ECO:0000256" key="11">
    <source>
        <dbReference type="RuleBase" id="RU362059"/>
    </source>
</evidence>
<dbReference type="CDD" id="cd03784">
    <property type="entry name" value="GT1_Gtf-like"/>
    <property type="match status" value="1"/>
</dbReference>
<evidence type="ECO:0000256" key="7">
    <source>
        <dbReference type="ARBA" id="ARBA00022989"/>
    </source>
</evidence>
<dbReference type="GO" id="GO:0015020">
    <property type="term" value="F:glucuronosyltransferase activity"/>
    <property type="evidence" value="ECO:0007669"/>
    <property type="project" value="UniProtKB-EC"/>
</dbReference>
<dbReference type="PROSITE" id="PS00375">
    <property type="entry name" value="UDPGT"/>
    <property type="match status" value="1"/>
</dbReference>
<dbReference type="EC" id="2.4.1.17" evidence="11"/>
<evidence type="ECO:0000256" key="6">
    <source>
        <dbReference type="ARBA" id="ARBA00022729"/>
    </source>
</evidence>
<dbReference type="Gene3D" id="3.40.50.2000">
    <property type="entry name" value="Glycogen Phosphorylase B"/>
    <property type="match status" value="1"/>
</dbReference>
<evidence type="ECO:0000256" key="9">
    <source>
        <dbReference type="ARBA" id="ARBA00047475"/>
    </source>
</evidence>
<dbReference type="InterPro" id="IPR035595">
    <property type="entry name" value="UDP_glycos_trans_CS"/>
</dbReference>
<keyword evidence="7 11" id="KW-1133">Transmembrane helix</keyword>
<dbReference type="FunFam" id="3.40.50.2000:FF:000038">
    <property type="entry name" value="UDP-GlucuronosylTransferase"/>
    <property type="match status" value="1"/>
</dbReference>
<comment type="catalytic activity">
    <reaction evidence="9 11">
        <text>glucuronate acceptor + UDP-alpha-D-glucuronate = acceptor beta-D-glucuronoside + UDP + H(+)</text>
        <dbReference type="Rhea" id="RHEA:21032"/>
        <dbReference type="ChEBI" id="CHEBI:15378"/>
        <dbReference type="ChEBI" id="CHEBI:58052"/>
        <dbReference type="ChEBI" id="CHEBI:58223"/>
        <dbReference type="ChEBI" id="CHEBI:132367"/>
        <dbReference type="ChEBI" id="CHEBI:132368"/>
        <dbReference type="EC" id="2.4.1.17"/>
    </reaction>
</comment>
<evidence type="ECO:0000256" key="1">
    <source>
        <dbReference type="ARBA" id="ARBA00004167"/>
    </source>
</evidence>
<feature type="transmembrane region" description="Helical" evidence="11">
    <location>
        <begin position="488"/>
        <end position="509"/>
    </location>
</feature>
<keyword evidence="3 10" id="KW-0328">Glycosyltransferase</keyword>
<evidence type="ECO:0000256" key="8">
    <source>
        <dbReference type="ARBA" id="ARBA00023136"/>
    </source>
</evidence>
<evidence type="ECO:0000256" key="2">
    <source>
        <dbReference type="ARBA" id="ARBA00009995"/>
    </source>
</evidence>
<feature type="chain" id="PRO_5005733502" description="UDP-glucuronosyltransferase" evidence="11">
    <location>
        <begin position="21"/>
        <end position="531"/>
    </location>
</feature>
<dbReference type="Proteomes" id="UP000046392">
    <property type="component" value="Unplaced"/>
</dbReference>
<evidence type="ECO:0000256" key="4">
    <source>
        <dbReference type="ARBA" id="ARBA00022679"/>
    </source>
</evidence>
<dbReference type="SUPFAM" id="SSF53756">
    <property type="entry name" value="UDP-Glycosyltransferase/glycogen phosphorylase"/>
    <property type="match status" value="1"/>
</dbReference>
<sequence>MVSILFYLFLFFNFFNYGDCWKILVFNPRLSHSHVQYVGKIADILQEAGNDVTVLQQIQARNVSTIGSKIAKVILIDGVDVEEEMKIMKNDFDKSIWSTNQNSIFSANKILQQVWSMGEKQCKSLIKNTELLEKLTNEKFDIGFAEKFSSCAFGIFNKINISTIISGASTGFGESLFEDYGLTYPTSYLPPIMGGENIPKGFRGRLKNLITYHVSKYMYVDASVKSSQRAFDEIYGSEAPNIHKLSKDVAFTIVNTSPLLDFPHPTISKVIEVAGIEYKNPSKLDNEWDKILNKRTKNVLLSFGSAVMSNQMPDEIKKTIVETFESLPDITFIWKYESSNISFADTASNIIFKQWIPQVDLLNDERLNLFITHGGLNSAIELAYTGTPAIFIPLFSDQRRNAHMLARYGSSKIFNKENLLDSKKLSQFIQEMLYDNVYTEKAKKLSLMISNYPLDGKSNLIKSFQFAGSFGNIKEMDLPSLDMSFIELYNIDIYIVCTLIFILTFLAFLKSIKYMLNLLTLDNNPEKYKKL</sequence>
<keyword evidence="5 11" id="KW-0812">Transmembrane</keyword>